<keyword evidence="8" id="KW-0413">Isomerase</keyword>
<evidence type="ECO:0000256" key="2">
    <source>
        <dbReference type="ARBA" id="ARBA00022763"/>
    </source>
</evidence>
<evidence type="ECO:0000259" key="10">
    <source>
        <dbReference type="PROSITE" id="PS51192"/>
    </source>
</evidence>
<keyword evidence="5" id="KW-0067">ATP-binding</keyword>
<keyword evidence="3" id="KW-0378">Hydrolase</keyword>
<proteinExistence type="inferred from homology"/>
<gene>
    <name evidence="12" type="ORF">A6X21_22920</name>
</gene>
<keyword evidence="6" id="KW-0238">DNA-binding</keyword>
<dbReference type="Pfam" id="PF00270">
    <property type="entry name" value="DEAD"/>
    <property type="match status" value="1"/>
</dbReference>
<dbReference type="InterPro" id="IPR045628">
    <property type="entry name" value="Lhr_WH_dom"/>
</dbReference>
<dbReference type="InterPro" id="IPR027417">
    <property type="entry name" value="P-loop_NTPase"/>
</dbReference>
<evidence type="ECO:0000256" key="6">
    <source>
        <dbReference type="ARBA" id="ARBA00023125"/>
    </source>
</evidence>
<keyword evidence="4" id="KW-0347">Helicase</keyword>
<dbReference type="NCBIfam" id="TIGR04121">
    <property type="entry name" value="DEXH_lig_assoc"/>
    <property type="match status" value="1"/>
</dbReference>
<dbReference type="RefSeq" id="WP_068847992.1">
    <property type="nucleotide sequence ID" value="NZ_LYDR01000093.1"/>
</dbReference>
<dbReference type="InterPro" id="IPR001650">
    <property type="entry name" value="Helicase_C-like"/>
</dbReference>
<dbReference type="GO" id="GO:0006281">
    <property type="term" value="P:DNA repair"/>
    <property type="evidence" value="ECO:0007669"/>
    <property type="project" value="UniProtKB-KW"/>
</dbReference>
<organism evidence="12 13">
    <name type="scientific">Planctopirus hydrillae</name>
    <dbReference type="NCBI Taxonomy" id="1841610"/>
    <lineage>
        <taxon>Bacteria</taxon>
        <taxon>Pseudomonadati</taxon>
        <taxon>Planctomycetota</taxon>
        <taxon>Planctomycetia</taxon>
        <taxon>Planctomycetales</taxon>
        <taxon>Planctomycetaceae</taxon>
        <taxon>Planctopirus</taxon>
    </lineage>
</organism>
<keyword evidence="13" id="KW-1185">Reference proteome</keyword>
<evidence type="ECO:0000256" key="9">
    <source>
        <dbReference type="ARBA" id="ARBA00093467"/>
    </source>
</evidence>
<dbReference type="CDD" id="cd18796">
    <property type="entry name" value="SF2_C_LHR"/>
    <property type="match status" value="1"/>
</dbReference>
<evidence type="ECO:0000256" key="7">
    <source>
        <dbReference type="ARBA" id="ARBA00023204"/>
    </source>
</evidence>
<dbReference type="Gene3D" id="3.40.50.300">
    <property type="entry name" value="P-loop containing nucleotide triphosphate hydrolases"/>
    <property type="match status" value="2"/>
</dbReference>
<dbReference type="InterPro" id="IPR014001">
    <property type="entry name" value="Helicase_ATP-bd"/>
</dbReference>
<name>A0A1C3ECR6_9PLAN</name>
<dbReference type="GO" id="GO:0005524">
    <property type="term" value="F:ATP binding"/>
    <property type="evidence" value="ECO:0007669"/>
    <property type="project" value="UniProtKB-KW"/>
</dbReference>
<dbReference type="GO" id="GO:0016874">
    <property type="term" value="F:ligase activity"/>
    <property type="evidence" value="ECO:0007669"/>
    <property type="project" value="UniProtKB-KW"/>
</dbReference>
<dbReference type="SUPFAM" id="SSF52540">
    <property type="entry name" value="P-loop containing nucleoside triphosphate hydrolases"/>
    <property type="match status" value="1"/>
</dbReference>
<accession>A0A1C3ECR6</accession>
<comment type="similarity">
    <text evidence="9">Belongs to the Lhr helicase family. Lhr-Core subfamily.</text>
</comment>
<dbReference type="InterPro" id="IPR013701">
    <property type="entry name" value="Lhr-like_DEAD/DEAH_assoc"/>
</dbReference>
<dbReference type="InterPro" id="IPR052511">
    <property type="entry name" value="ATP-dep_Helicase"/>
</dbReference>
<evidence type="ECO:0000256" key="3">
    <source>
        <dbReference type="ARBA" id="ARBA00022801"/>
    </source>
</evidence>
<reference evidence="12 13" key="1">
    <citation type="submission" date="2016-05" db="EMBL/GenBank/DDBJ databases">
        <title>Genomic and physiological characterization of Planctopirus sp. isolated from fresh water lake.</title>
        <authorList>
            <person name="Subhash Y."/>
            <person name="Ramana C."/>
        </authorList>
    </citation>
    <scope>NUCLEOTIDE SEQUENCE [LARGE SCALE GENOMIC DNA]</scope>
    <source>
        <strain evidence="12 13">JC280</strain>
    </source>
</reference>
<dbReference type="AlphaFoldDB" id="A0A1C3ECR6"/>
<feature type="domain" description="Helicase ATP-binding" evidence="10">
    <location>
        <begin position="56"/>
        <end position="231"/>
    </location>
</feature>
<dbReference type="PANTHER" id="PTHR47962:SF3">
    <property type="entry name" value="LARGE ATP-DEPENDENT HELICASE-RELATED PROTEIN"/>
    <property type="match status" value="1"/>
</dbReference>
<evidence type="ECO:0000256" key="1">
    <source>
        <dbReference type="ARBA" id="ARBA00022741"/>
    </source>
</evidence>
<keyword evidence="7" id="KW-0234">DNA repair</keyword>
<dbReference type="Proteomes" id="UP000094828">
    <property type="component" value="Unassembled WGS sequence"/>
</dbReference>
<dbReference type="GO" id="GO:0004386">
    <property type="term" value="F:helicase activity"/>
    <property type="evidence" value="ECO:0007669"/>
    <property type="project" value="UniProtKB-KW"/>
</dbReference>
<dbReference type="PANTHER" id="PTHR47962">
    <property type="entry name" value="ATP-DEPENDENT HELICASE LHR-RELATED-RELATED"/>
    <property type="match status" value="1"/>
</dbReference>
<evidence type="ECO:0000313" key="12">
    <source>
        <dbReference type="EMBL" id="ODA31047.1"/>
    </source>
</evidence>
<dbReference type="PIRSF" id="PIRSF037307">
    <property type="entry name" value="Lhr-like_helic_prd"/>
    <property type="match status" value="1"/>
</dbReference>
<dbReference type="GO" id="GO:0003677">
    <property type="term" value="F:DNA binding"/>
    <property type="evidence" value="ECO:0007669"/>
    <property type="project" value="UniProtKB-KW"/>
</dbReference>
<dbReference type="InterPro" id="IPR011545">
    <property type="entry name" value="DEAD/DEAH_box_helicase_dom"/>
</dbReference>
<dbReference type="Pfam" id="PF00271">
    <property type="entry name" value="Helicase_C"/>
    <property type="match status" value="1"/>
</dbReference>
<sequence length="869" mass="97336">MKPPRPRISRKSASIAENLSPGLDSKSVARADLLQPMRDWFTSRGWQPFPFQEEVWQNYLAGESGLVHATTGTGKTYAAWGGPLLRALHEEQKLVDAGKKPSQKAPGLKVLWITPLRALAADTENALQAAVQDLNLPWLVERRTGDTSATTRRHQRERLPTALITTPESLSLLLARADAQEQLANLECVVFDEWHELLGGKRGTQAELCLARLRCWQPRLQVWGLSATLGNLEHARDVLLGRPTGQRMAAYQTTASQAYVGKIVHGATSKSYAIDSMIPPVIERFPWAGHLGVRLLPQVIERIEAARSTLVFTNTRAQTELWYQAILKARPDWAGELALHHGSLDQDVRRWVEQGLREGKLKAVVCTSSLDLGVDFSPVDQVLQVGSPKGVARLLQRAGRAGHQPGALSRVVCVPTHALELVEFAAARESLEKGHLEARIHRSKPLDVLVQHAVTVALGTGFRPENLLQEVRQSSAYHDLQADEWEWVLDFIHRGGEALRAYPDYQRVDVVDGEYRVTSQKVARQHRMAIGTIVGDASLSVVYRSGARLGTIEESFVSKMKPGDRFIFSGKLLELIRVYDMKAYVKPATGKLGPVPRWMGGRMPLSTELSKAVRHKLDEARRGLFLGPEMEAVRPILEVQADWSLIPAMGELLIETLKSREGYHYYFYPFEGRLVHEGLASLFAYRLAQRLPVTFTMAINDYGFELLATEAIDVGRAIQEGLFSEDQLEGDIEQSLNAVEMARRQFREVARISGLISQGFPGAAKSTRHLQASAGLLHDVFTEYDPDNLLLRQARQEVLEQQLESNRLRETLVRLQGATIQLVELPRFTPLAFPLMVDRLRERLTSEKLEDRIRKMQIPLEKAATSRQK</sequence>
<comment type="caution">
    <text evidence="12">The sequence shown here is derived from an EMBL/GenBank/DDBJ whole genome shotgun (WGS) entry which is preliminary data.</text>
</comment>
<dbReference type="STRING" id="1841610.A6X21_22920"/>
<feature type="domain" description="Helicase C-terminal" evidence="11">
    <location>
        <begin position="295"/>
        <end position="454"/>
    </location>
</feature>
<dbReference type="PROSITE" id="PS51194">
    <property type="entry name" value="HELICASE_CTER"/>
    <property type="match status" value="1"/>
</dbReference>
<dbReference type="Pfam" id="PF08494">
    <property type="entry name" value="DEAD_assoc"/>
    <property type="match status" value="1"/>
</dbReference>
<evidence type="ECO:0000256" key="8">
    <source>
        <dbReference type="ARBA" id="ARBA00023235"/>
    </source>
</evidence>
<dbReference type="SMART" id="SM00490">
    <property type="entry name" value="HELICc"/>
    <property type="match status" value="1"/>
</dbReference>
<dbReference type="EMBL" id="LYDR01000093">
    <property type="protein sequence ID" value="ODA31047.1"/>
    <property type="molecule type" value="Genomic_DNA"/>
</dbReference>
<dbReference type="OrthoDB" id="9774462at2"/>
<evidence type="ECO:0000259" key="11">
    <source>
        <dbReference type="PROSITE" id="PS51194"/>
    </source>
</evidence>
<keyword evidence="1" id="KW-0547">Nucleotide-binding</keyword>
<evidence type="ECO:0000256" key="4">
    <source>
        <dbReference type="ARBA" id="ARBA00022806"/>
    </source>
</evidence>
<dbReference type="Pfam" id="PF19306">
    <property type="entry name" value="WHD_Lhr"/>
    <property type="match status" value="1"/>
</dbReference>
<keyword evidence="12" id="KW-0436">Ligase</keyword>
<dbReference type="SMART" id="SM00487">
    <property type="entry name" value="DEXDc"/>
    <property type="match status" value="1"/>
</dbReference>
<dbReference type="InterPro" id="IPR026362">
    <property type="entry name" value="DEXH_lig_assoc"/>
</dbReference>
<evidence type="ECO:0000313" key="13">
    <source>
        <dbReference type="Proteomes" id="UP000094828"/>
    </source>
</evidence>
<keyword evidence="2" id="KW-0227">DNA damage</keyword>
<dbReference type="PROSITE" id="PS51192">
    <property type="entry name" value="HELICASE_ATP_BIND_1"/>
    <property type="match status" value="1"/>
</dbReference>
<evidence type="ECO:0000256" key="5">
    <source>
        <dbReference type="ARBA" id="ARBA00022840"/>
    </source>
</evidence>
<dbReference type="InterPro" id="IPR017170">
    <property type="entry name" value="Lhr-like"/>
</dbReference>
<dbReference type="GO" id="GO:0016887">
    <property type="term" value="F:ATP hydrolysis activity"/>
    <property type="evidence" value="ECO:0007669"/>
    <property type="project" value="TreeGrafter"/>
</dbReference>
<protein>
    <submittedName>
        <fullName evidence="12">DNA ligase-associated DEXH box helicase</fullName>
    </submittedName>
</protein>